<evidence type="ECO:0000256" key="5">
    <source>
        <dbReference type="ARBA" id="ARBA00022475"/>
    </source>
</evidence>
<evidence type="ECO:0000256" key="3">
    <source>
        <dbReference type="ARBA" id="ARBA00011049"/>
    </source>
</evidence>
<dbReference type="Gene3D" id="3.40.1550.10">
    <property type="entry name" value="CheC-like"/>
    <property type="match status" value="1"/>
</dbReference>
<name>A0A2T5FYF7_9SPHN</name>
<dbReference type="PANTHER" id="PTHR30034">
    <property type="entry name" value="FLAGELLAR MOTOR SWITCH PROTEIN FLIM"/>
    <property type="match status" value="1"/>
</dbReference>
<gene>
    <name evidence="12" type="ORF">CLG96_08900</name>
</gene>
<dbReference type="GO" id="GO:0050918">
    <property type="term" value="P:positive chemotaxis"/>
    <property type="evidence" value="ECO:0007669"/>
    <property type="project" value="TreeGrafter"/>
</dbReference>
<dbReference type="GO" id="GO:0071978">
    <property type="term" value="P:bacterial-type flagellum-dependent swarming motility"/>
    <property type="evidence" value="ECO:0007669"/>
    <property type="project" value="TreeGrafter"/>
</dbReference>
<evidence type="ECO:0000256" key="10">
    <source>
        <dbReference type="ARBA" id="ARBA00025044"/>
    </source>
</evidence>
<evidence type="ECO:0000313" key="12">
    <source>
        <dbReference type="EMBL" id="PTQ11542.1"/>
    </source>
</evidence>
<evidence type="ECO:0000256" key="4">
    <source>
        <dbReference type="ARBA" id="ARBA00021898"/>
    </source>
</evidence>
<evidence type="ECO:0000259" key="11">
    <source>
        <dbReference type="Pfam" id="PF01052"/>
    </source>
</evidence>
<keyword evidence="7" id="KW-0283">Flagellar rotation</keyword>
<keyword evidence="8" id="KW-0472">Membrane</keyword>
<dbReference type="SUPFAM" id="SSF103039">
    <property type="entry name" value="CheC-like"/>
    <property type="match status" value="1"/>
</dbReference>
<dbReference type="InterPro" id="IPR036429">
    <property type="entry name" value="SpoA-like_sf"/>
</dbReference>
<feature type="domain" description="Flagellar motor switch protein FliN-like C-terminal" evidence="11">
    <location>
        <begin position="250"/>
        <end position="317"/>
    </location>
</feature>
<dbReference type="PRINTS" id="PR00955">
    <property type="entry name" value="FLGMOTORFLIM"/>
</dbReference>
<dbReference type="PANTHER" id="PTHR30034:SF6">
    <property type="entry name" value="YOP PROTEINS TRANSLOCATION PROTEIN Q"/>
    <property type="match status" value="1"/>
</dbReference>
<dbReference type="Pfam" id="PF02154">
    <property type="entry name" value="FliM"/>
    <property type="match status" value="1"/>
</dbReference>
<dbReference type="RefSeq" id="WP_107967536.1">
    <property type="nucleotide sequence ID" value="NZ_NWBU01000007.1"/>
</dbReference>
<evidence type="ECO:0000256" key="2">
    <source>
        <dbReference type="ARBA" id="ARBA00004202"/>
    </source>
</evidence>
<organism evidence="12 13">
    <name type="scientific">Sphingomonas oleivorans</name>
    <dbReference type="NCBI Taxonomy" id="1735121"/>
    <lineage>
        <taxon>Bacteria</taxon>
        <taxon>Pseudomonadati</taxon>
        <taxon>Pseudomonadota</taxon>
        <taxon>Alphaproteobacteria</taxon>
        <taxon>Sphingomonadales</taxon>
        <taxon>Sphingomonadaceae</taxon>
        <taxon>Sphingomonas</taxon>
    </lineage>
</organism>
<sequence>MTGISPALDETETAILRDELADAAPGAPFSRDVRKFALGRESVHPTARLSGLRRMGDRLARGLRSVIEPLANARTQVTALAPETQRFDQWMHAQPDFTSLSLYRLRPLKGGMLIALEPNFIAALVDSFYGGSGIVAAKTVREFTPSEERLLSRLTDAIVAALVEAWAEVTPLAPQLVSRETNPAHAALVRPDEAVAVQKFTVQPGVIGPSSVAILYPLATLRPIEEELAAKTDEDATPGKDAWRARLATALEQVRLPVRSVLARPEISVSQLLALKPGDVIPITLFPRAPLIAGTKRLAEGVIGEQEGRAALMIERMGDKMSDKSRRGEA</sequence>
<reference evidence="12 13" key="1">
    <citation type="submission" date="2017-09" db="EMBL/GenBank/DDBJ databases">
        <title>Sphingomonas panjinensis sp.nov., isolated from oil-contaminated soil.</title>
        <authorList>
            <person name="Wang L."/>
            <person name="Chen L."/>
        </authorList>
    </citation>
    <scope>NUCLEOTIDE SEQUENCE [LARGE SCALE GENOMIC DNA]</scope>
    <source>
        <strain evidence="12 13">FW-11</strain>
    </source>
</reference>
<evidence type="ECO:0000256" key="8">
    <source>
        <dbReference type="ARBA" id="ARBA00023136"/>
    </source>
</evidence>
<keyword evidence="12" id="KW-0969">Cilium</keyword>
<comment type="function">
    <text evidence="10">FliM is one of three proteins (FliG, FliN, FliM) that forms the rotor-mounted switch complex (C ring), located at the base of the basal body. This complex interacts with the CheY and CheZ chemotaxis proteins, in addition to contacting components of the motor that determine the direction of flagellar rotation.</text>
</comment>
<comment type="subcellular location">
    <subcellularLocation>
        <location evidence="1">Bacterial flagellum basal body</location>
    </subcellularLocation>
    <subcellularLocation>
        <location evidence="2">Cell membrane</location>
        <topology evidence="2">Peripheral membrane protein</topology>
    </subcellularLocation>
</comment>
<keyword evidence="13" id="KW-1185">Reference proteome</keyword>
<keyword evidence="5" id="KW-1003">Cell membrane</keyword>
<evidence type="ECO:0000256" key="7">
    <source>
        <dbReference type="ARBA" id="ARBA00022779"/>
    </source>
</evidence>
<comment type="similarity">
    <text evidence="3">Belongs to the FliM family.</text>
</comment>
<dbReference type="Pfam" id="PF01052">
    <property type="entry name" value="FliMN_C"/>
    <property type="match status" value="1"/>
</dbReference>
<proteinExistence type="inferred from homology"/>
<keyword evidence="6" id="KW-0145">Chemotaxis</keyword>
<evidence type="ECO:0000313" key="13">
    <source>
        <dbReference type="Proteomes" id="UP000244162"/>
    </source>
</evidence>
<dbReference type="OrthoDB" id="7421075at2"/>
<evidence type="ECO:0000256" key="9">
    <source>
        <dbReference type="ARBA" id="ARBA00023143"/>
    </source>
</evidence>
<dbReference type="InterPro" id="IPR001689">
    <property type="entry name" value="Flag_FliM"/>
</dbReference>
<dbReference type="CDD" id="cd17908">
    <property type="entry name" value="FliM"/>
    <property type="match status" value="1"/>
</dbReference>
<accession>A0A2T5FYF7</accession>
<dbReference type="GO" id="GO:0005886">
    <property type="term" value="C:plasma membrane"/>
    <property type="evidence" value="ECO:0007669"/>
    <property type="project" value="UniProtKB-SubCell"/>
</dbReference>
<dbReference type="EMBL" id="NWBU01000007">
    <property type="protein sequence ID" value="PTQ11542.1"/>
    <property type="molecule type" value="Genomic_DNA"/>
</dbReference>
<dbReference type="AlphaFoldDB" id="A0A2T5FYF7"/>
<protein>
    <recommendedName>
        <fullName evidence="4">Flagellar motor switch protein FliM</fullName>
    </recommendedName>
</protein>
<dbReference type="Proteomes" id="UP000244162">
    <property type="component" value="Unassembled WGS sequence"/>
</dbReference>
<dbReference type="InterPro" id="IPR001543">
    <property type="entry name" value="FliN-like_C"/>
</dbReference>
<comment type="caution">
    <text evidence="12">The sequence shown here is derived from an EMBL/GenBank/DDBJ whole genome shotgun (WGS) entry which is preliminary data.</text>
</comment>
<evidence type="ECO:0000256" key="1">
    <source>
        <dbReference type="ARBA" id="ARBA00004117"/>
    </source>
</evidence>
<keyword evidence="12" id="KW-0282">Flagellum</keyword>
<dbReference type="GO" id="GO:0003774">
    <property type="term" value="F:cytoskeletal motor activity"/>
    <property type="evidence" value="ECO:0007669"/>
    <property type="project" value="InterPro"/>
</dbReference>
<keyword evidence="12" id="KW-0966">Cell projection</keyword>
<dbReference type="InterPro" id="IPR028976">
    <property type="entry name" value="CheC-like_sf"/>
</dbReference>
<dbReference type="SUPFAM" id="SSF101801">
    <property type="entry name" value="Surface presentation of antigens (SPOA)"/>
    <property type="match status" value="1"/>
</dbReference>
<dbReference type="Gene3D" id="2.30.330.10">
    <property type="entry name" value="SpoA-like"/>
    <property type="match status" value="1"/>
</dbReference>
<dbReference type="GO" id="GO:0009425">
    <property type="term" value="C:bacterial-type flagellum basal body"/>
    <property type="evidence" value="ECO:0007669"/>
    <property type="project" value="UniProtKB-SubCell"/>
</dbReference>
<keyword evidence="9" id="KW-0975">Bacterial flagellum</keyword>
<evidence type="ECO:0000256" key="6">
    <source>
        <dbReference type="ARBA" id="ARBA00022500"/>
    </source>
</evidence>